<feature type="domain" description="Aminoacyl-transfer RNA synthetases class-II family profile" evidence="9">
    <location>
        <begin position="50"/>
        <end position="157"/>
    </location>
</feature>
<evidence type="ECO:0000256" key="7">
    <source>
        <dbReference type="ARBA" id="ARBA00029731"/>
    </source>
</evidence>
<dbReference type="InterPro" id="IPR002314">
    <property type="entry name" value="aa-tRNA-synt_IIb"/>
</dbReference>
<feature type="non-terminal residue" evidence="10">
    <location>
        <position position="157"/>
    </location>
</feature>
<keyword evidence="4" id="KW-0067">ATP-binding</keyword>
<evidence type="ECO:0000256" key="5">
    <source>
        <dbReference type="ARBA" id="ARBA00022917"/>
    </source>
</evidence>
<dbReference type="GO" id="GO:0005829">
    <property type="term" value="C:cytosol"/>
    <property type="evidence" value="ECO:0007669"/>
    <property type="project" value="TreeGrafter"/>
</dbReference>
<organism evidence="10">
    <name type="scientific">marine metagenome</name>
    <dbReference type="NCBI Taxonomy" id="408172"/>
    <lineage>
        <taxon>unclassified sequences</taxon>
        <taxon>metagenomes</taxon>
        <taxon>ecological metagenomes</taxon>
    </lineage>
</organism>
<proteinExistence type="predicted"/>
<dbReference type="Gene3D" id="3.30.930.10">
    <property type="entry name" value="Bira Bifunctional Protein, Domain 2"/>
    <property type="match status" value="1"/>
</dbReference>
<evidence type="ECO:0000256" key="4">
    <source>
        <dbReference type="ARBA" id="ARBA00022840"/>
    </source>
</evidence>
<keyword evidence="2" id="KW-0436">Ligase</keyword>
<dbReference type="GO" id="GO:0005524">
    <property type="term" value="F:ATP binding"/>
    <property type="evidence" value="ECO:0007669"/>
    <property type="project" value="UniProtKB-KW"/>
</dbReference>
<accession>A0A383B588</accession>
<dbReference type="PANTHER" id="PTHR42753:SF2">
    <property type="entry name" value="PROLINE--TRNA LIGASE"/>
    <property type="match status" value="1"/>
</dbReference>
<dbReference type="AlphaFoldDB" id="A0A383B588"/>
<dbReference type="GO" id="GO:0006433">
    <property type="term" value="P:prolyl-tRNA aminoacylation"/>
    <property type="evidence" value="ECO:0007669"/>
    <property type="project" value="InterPro"/>
</dbReference>
<gene>
    <name evidence="10" type="ORF">METZ01_LOCUS467915</name>
</gene>
<dbReference type="EMBL" id="UINC01197527">
    <property type="protein sequence ID" value="SVE15061.1"/>
    <property type="molecule type" value="Genomic_DNA"/>
</dbReference>
<comment type="catalytic activity">
    <reaction evidence="8">
        <text>tRNA(Pro) + L-proline + ATP = L-prolyl-tRNA(Pro) + AMP + diphosphate</text>
        <dbReference type="Rhea" id="RHEA:14305"/>
        <dbReference type="Rhea" id="RHEA-COMP:9700"/>
        <dbReference type="Rhea" id="RHEA-COMP:9702"/>
        <dbReference type="ChEBI" id="CHEBI:30616"/>
        <dbReference type="ChEBI" id="CHEBI:33019"/>
        <dbReference type="ChEBI" id="CHEBI:60039"/>
        <dbReference type="ChEBI" id="CHEBI:78442"/>
        <dbReference type="ChEBI" id="CHEBI:78532"/>
        <dbReference type="ChEBI" id="CHEBI:456215"/>
        <dbReference type="EC" id="6.1.1.15"/>
    </reaction>
</comment>
<dbReference type="PRINTS" id="PR01046">
    <property type="entry name" value="TRNASYNTHPRO"/>
</dbReference>
<dbReference type="InterPro" id="IPR045864">
    <property type="entry name" value="aa-tRNA-synth_II/BPL/LPL"/>
</dbReference>
<name>A0A383B588_9ZZZZ</name>
<evidence type="ECO:0000256" key="1">
    <source>
        <dbReference type="ARBA" id="ARBA00012831"/>
    </source>
</evidence>
<dbReference type="PANTHER" id="PTHR42753">
    <property type="entry name" value="MITOCHONDRIAL RIBOSOME PROTEIN L39/PROLYL-TRNA LIGASE FAMILY MEMBER"/>
    <property type="match status" value="1"/>
</dbReference>
<evidence type="ECO:0000256" key="6">
    <source>
        <dbReference type="ARBA" id="ARBA00023146"/>
    </source>
</evidence>
<keyword evidence="5" id="KW-0648">Protein biosynthesis</keyword>
<protein>
    <recommendedName>
        <fullName evidence="1">proline--tRNA ligase</fullName>
        <ecNumber evidence="1">6.1.1.15</ecNumber>
    </recommendedName>
    <alternativeName>
        <fullName evidence="7">Prolyl-tRNA synthetase</fullName>
    </alternativeName>
</protein>
<dbReference type="InterPro" id="IPR006195">
    <property type="entry name" value="aa-tRNA-synth_II"/>
</dbReference>
<sequence length="157" mass="18166">MSQLFSQTLREAPNEAEVASHILLLRAGYIRQLASGVFSYLPLAQRALGKIEGIIRAEMDSIGGQEIKMPVVHTAEVWKESGRYLEYDESLTRFQDRHGRDMVLATTHEEIVADLARKEIKSYRQLPQMIYHFQTKWRDEARPTSGLLRVREFTMKD</sequence>
<evidence type="ECO:0000256" key="3">
    <source>
        <dbReference type="ARBA" id="ARBA00022741"/>
    </source>
</evidence>
<dbReference type="Pfam" id="PF00587">
    <property type="entry name" value="tRNA-synt_2b"/>
    <property type="match status" value="1"/>
</dbReference>
<evidence type="ECO:0000256" key="2">
    <source>
        <dbReference type="ARBA" id="ARBA00022598"/>
    </source>
</evidence>
<dbReference type="GO" id="GO:0004827">
    <property type="term" value="F:proline-tRNA ligase activity"/>
    <property type="evidence" value="ECO:0007669"/>
    <property type="project" value="UniProtKB-EC"/>
</dbReference>
<dbReference type="EC" id="6.1.1.15" evidence="1"/>
<dbReference type="InterPro" id="IPR050062">
    <property type="entry name" value="Pro-tRNA_synthetase"/>
</dbReference>
<evidence type="ECO:0000256" key="8">
    <source>
        <dbReference type="ARBA" id="ARBA00047671"/>
    </source>
</evidence>
<keyword evidence="6" id="KW-0030">Aminoacyl-tRNA synthetase</keyword>
<dbReference type="InterPro" id="IPR002316">
    <property type="entry name" value="Pro-tRNA-ligase_IIa"/>
</dbReference>
<dbReference type="PROSITE" id="PS50862">
    <property type="entry name" value="AA_TRNA_LIGASE_II"/>
    <property type="match status" value="1"/>
</dbReference>
<keyword evidence="3" id="KW-0547">Nucleotide-binding</keyword>
<evidence type="ECO:0000313" key="10">
    <source>
        <dbReference type="EMBL" id="SVE15061.1"/>
    </source>
</evidence>
<evidence type="ECO:0000259" key="9">
    <source>
        <dbReference type="PROSITE" id="PS50862"/>
    </source>
</evidence>
<dbReference type="SUPFAM" id="SSF55681">
    <property type="entry name" value="Class II aaRS and biotin synthetases"/>
    <property type="match status" value="1"/>
</dbReference>
<reference evidence="10" key="1">
    <citation type="submission" date="2018-05" db="EMBL/GenBank/DDBJ databases">
        <authorList>
            <person name="Lanie J.A."/>
            <person name="Ng W.-L."/>
            <person name="Kazmierczak K.M."/>
            <person name="Andrzejewski T.M."/>
            <person name="Davidsen T.M."/>
            <person name="Wayne K.J."/>
            <person name="Tettelin H."/>
            <person name="Glass J.I."/>
            <person name="Rusch D."/>
            <person name="Podicherti R."/>
            <person name="Tsui H.-C.T."/>
            <person name="Winkler M.E."/>
        </authorList>
    </citation>
    <scope>NUCLEOTIDE SEQUENCE</scope>
</reference>